<gene>
    <name evidence="2" type="ORF">E6H04_00865</name>
</gene>
<protein>
    <submittedName>
        <fullName evidence="2">Uroporphyrinogen-III synthase</fullName>
    </submittedName>
</protein>
<dbReference type="PANTHER" id="PTHR40082:SF1">
    <property type="entry name" value="BLR5956 PROTEIN"/>
    <property type="match status" value="1"/>
</dbReference>
<dbReference type="GO" id="GO:0004852">
    <property type="term" value="F:uroporphyrinogen-III synthase activity"/>
    <property type="evidence" value="ECO:0007669"/>
    <property type="project" value="InterPro"/>
</dbReference>
<sequence length="267" mass="28291">MIPPGLKGWKVVITRPRAQAGSLRTLLEAQGAEVIEFPSIRVAPLDDYAAVDRAIERLGEYRWLVFTSQNGVAAFVDRLRASGRGVAELGRVRLGAIGPATALALERHGHRPAVSPDRFVAEALVEAMAREDLRGARVLLPRALDARAVLPDGLRALGALVDVVPVYRIEPEPGHSPRALRRLLDGPVDCVTFTSSSSVRNFVALLGEGGLRLPARTIVACIGPVTAATARECGLSVGVVAGAYTIPGLVDALSDRAGRRVPRGAAR</sequence>
<dbReference type="GO" id="GO:0006780">
    <property type="term" value="P:uroporphyrinogen III biosynthetic process"/>
    <property type="evidence" value="ECO:0007669"/>
    <property type="project" value="InterPro"/>
</dbReference>
<dbReference type="EMBL" id="VBAO01000021">
    <property type="protein sequence ID" value="TMI84664.1"/>
    <property type="molecule type" value="Genomic_DNA"/>
</dbReference>
<organism evidence="2 3">
    <name type="scientific">Candidatus Segetimicrobium genomatis</name>
    <dbReference type="NCBI Taxonomy" id="2569760"/>
    <lineage>
        <taxon>Bacteria</taxon>
        <taxon>Bacillati</taxon>
        <taxon>Candidatus Sysuimicrobiota</taxon>
        <taxon>Candidatus Sysuimicrobiia</taxon>
        <taxon>Candidatus Sysuimicrobiales</taxon>
        <taxon>Candidatus Segetimicrobiaceae</taxon>
        <taxon>Candidatus Segetimicrobium</taxon>
    </lineage>
</organism>
<proteinExistence type="predicted"/>
<dbReference type="Proteomes" id="UP000320048">
    <property type="component" value="Unassembled WGS sequence"/>
</dbReference>
<evidence type="ECO:0000259" key="1">
    <source>
        <dbReference type="Pfam" id="PF02602"/>
    </source>
</evidence>
<dbReference type="InterPro" id="IPR039793">
    <property type="entry name" value="UROS/Hem4"/>
</dbReference>
<dbReference type="PANTHER" id="PTHR40082">
    <property type="entry name" value="BLR5956 PROTEIN"/>
    <property type="match status" value="1"/>
</dbReference>
<dbReference type="Gene3D" id="3.40.50.10090">
    <property type="match status" value="2"/>
</dbReference>
<dbReference type="Pfam" id="PF02602">
    <property type="entry name" value="HEM4"/>
    <property type="match status" value="1"/>
</dbReference>
<dbReference type="CDD" id="cd06578">
    <property type="entry name" value="HemD"/>
    <property type="match status" value="1"/>
</dbReference>
<accession>A0A537JMB9</accession>
<dbReference type="SUPFAM" id="SSF69618">
    <property type="entry name" value="HemD-like"/>
    <property type="match status" value="1"/>
</dbReference>
<dbReference type="InterPro" id="IPR036108">
    <property type="entry name" value="4pyrrol_syn_uPrphyn_synt_sf"/>
</dbReference>
<evidence type="ECO:0000313" key="3">
    <source>
        <dbReference type="Proteomes" id="UP000320048"/>
    </source>
</evidence>
<feature type="domain" description="Tetrapyrrole biosynthesis uroporphyrinogen III synthase" evidence="1">
    <location>
        <begin position="23"/>
        <end position="250"/>
    </location>
</feature>
<dbReference type="InterPro" id="IPR003754">
    <property type="entry name" value="4pyrrol_synth_uPrphyn_synth"/>
</dbReference>
<name>A0A537JMB9_9BACT</name>
<dbReference type="AlphaFoldDB" id="A0A537JMB9"/>
<comment type="caution">
    <text evidence="2">The sequence shown here is derived from an EMBL/GenBank/DDBJ whole genome shotgun (WGS) entry which is preliminary data.</text>
</comment>
<evidence type="ECO:0000313" key="2">
    <source>
        <dbReference type="EMBL" id="TMI84664.1"/>
    </source>
</evidence>
<reference evidence="2 3" key="1">
    <citation type="journal article" date="2019" name="Nat. Microbiol.">
        <title>Mediterranean grassland soil C-N compound turnover is dependent on rainfall and depth, and is mediated by genomically divergent microorganisms.</title>
        <authorList>
            <person name="Diamond S."/>
            <person name="Andeer P.F."/>
            <person name="Li Z."/>
            <person name="Crits-Christoph A."/>
            <person name="Burstein D."/>
            <person name="Anantharaman K."/>
            <person name="Lane K.R."/>
            <person name="Thomas B.C."/>
            <person name="Pan C."/>
            <person name="Northen T.R."/>
            <person name="Banfield J.F."/>
        </authorList>
    </citation>
    <scope>NUCLEOTIDE SEQUENCE [LARGE SCALE GENOMIC DNA]</scope>
    <source>
        <strain evidence="2">NP_7</strain>
    </source>
</reference>